<dbReference type="GO" id="GO:0005576">
    <property type="term" value="C:extracellular region"/>
    <property type="evidence" value="ECO:0007669"/>
    <property type="project" value="TreeGrafter"/>
</dbReference>
<dbReference type="PANTHER" id="PTHR16631">
    <property type="entry name" value="GLUCAN 1,3-BETA-GLUCOSIDASE"/>
    <property type="match status" value="1"/>
</dbReference>
<dbReference type="Proteomes" id="UP000260665">
    <property type="component" value="Unassembled WGS sequence"/>
</dbReference>
<gene>
    <name evidence="17" type="ORF">DIC66_05920</name>
</gene>
<dbReference type="AlphaFoldDB" id="A0A3E1RFT8"/>
<evidence type="ECO:0000256" key="1">
    <source>
        <dbReference type="ARBA" id="ARBA00004191"/>
    </source>
</evidence>
<evidence type="ECO:0000256" key="14">
    <source>
        <dbReference type="ARBA" id="ARBA00042373"/>
    </source>
</evidence>
<keyword evidence="3" id="KW-1003">Cell membrane</keyword>
<dbReference type="GO" id="GO:0009986">
    <property type="term" value="C:cell surface"/>
    <property type="evidence" value="ECO:0007669"/>
    <property type="project" value="TreeGrafter"/>
</dbReference>
<evidence type="ECO:0000256" key="7">
    <source>
        <dbReference type="ARBA" id="ARBA00022801"/>
    </source>
</evidence>
<reference evidence="17 18" key="1">
    <citation type="submission" date="2018-05" db="EMBL/GenBank/DDBJ databases">
        <title>Rhodoferax soyangensis sp.nov., isolated from an oligotrophic freshwater lake.</title>
        <authorList>
            <person name="Park M."/>
        </authorList>
    </citation>
    <scope>NUCLEOTIDE SEQUENCE [LARGE SCALE GENOMIC DNA]</scope>
    <source>
        <strain evidence="17 18">IMCC26218</strain>
    </source>
</reference>
<dbReference type="EMBL" id="QFZK01000002">
    <property type="protein sequence ID" value="RFO98245.1"/>
    <property type="molecule type" value="Genomic_DNA"/>
</dbReference>
<keyword evidence="10" id="KW-0119">Carbohydrate metabolism</keyword>
<dbReference type="GO" id="GO:0000272">
    <property type="term" value="P:polysaccharide catabolic process"/>
    <property type="evidence" value="ECO:0007669"/>
    <property type="project" value="UniProtKB-KW"/>
</dbReference>
<dbReference type="GO" id="GO:0071555">
    <property type="term" value="P:cell wall organization"/>
    <property type="evidence" value="ECO:0007669"/>
    <property type="project" value="UniProtKB-KW"/>
</dbReference>
<keyword evidence="8" id="KW-0472">Membrane</keyword>
<evidence type="ECO:0000256" key="2">
    <source>
        <dbReference type="ARBA" id="ARBA00004236"/>
    </source>
</evidence>
<dbReference type="Pfam" id="PF00332">
    <property type="entry name" value="Glyco_hydro_17"/>
    <property type="match status" value="1"/>
</dbReference>
<name>A0A3E1RFT8_9BURK</name>
<keyword evidence="4" id="KW-0134">Cell wall</keyword>
<feature type="region of interest" description="Disordered" evidence="16">
    <location>
        <begin position="1"/>
        <end position="20"/>
    </location>
</feature>
<dbReference type="PANTHER" id="PTHR16631:SF17">
    <property type="entry name" value="GLUCAN ENDO-1,3-BETA-GLUCOSIDASE BTGC"/>
    <property type="match status" value="1"/>
</dbReference>
<keyword evidence="12" id="KW-0624">Polysaccharide degradation</keyword>
<evidence type="ECO:0000256" key="4">
    <source>
        <dbReference type="ARBA" id="ARBA00022512"/>
    </source>
</evidence>
<keyword evidence="5" id="KW-0964">Secreted</keyword>
<keyword evidence="6" id="KW-0732">Signal</keyword>
<proteinExistence type="predicted"/>
<keyword evidence="11" id="KW-0961">Cell wall biogenesis/degradation</keyword>
<keyword evidence="7 17" id="KW-0378">Hydrolase</keyword>
<dbReference type="Gene3D" id="3.20.20.80">
    <property type="entry name" value="Glycosidases"/>
    <property type="match status" value="1"/>
</dbReference>
<evidence type="ECO:0000256" key="15">
    <source>
        <dbReference type="ARBA" id="ARBA00043078"/>
    </source>
</evidence>
<protein>
    <recommendedName>
        <fullName evidence="15">Endo-1,3-beta-glucanase btgC</fullName>
    </recommendedName>
    <alternativeName>
        <fullName evidence="14">Laminarinase btgC</fullName>
    </alternativeName>
</protein>
<evidence type="ECO:0000313" key="18">
    <source>
        <dbReference type="Proteomes" id="UP000260665"/>
    </source>
</evidence>
<dbReference type="InterPro" id="IPR000490">
    <property type="entry name" value="Glyco_hydro_17"/>
</dbReference>
<keyword evidence="9" id="KW-0325">Glycoprotein</keyword>
<dbReference type="GO" id="GO:0042973">
    <property type="term" value="F:glucan endo-1,3-beta-D-glucosidase activity"/>
    <property type="evidence" value="ECO:0007669"/>
    <property type="project" value="TreeGrafter"/>
</dbReference>
<comment type="function">
    <text evidence="13">Glucanases play a role in cell expansion during growth, in cell-cell fusion during mating, and in spore release during sporulation. This enzyme may be involved in beta-glucan degradation. Active on laminarin and lichenan.</text>
</comment>
<comment type="caution">
    <text evidence="17">The sequence shown here is derived from an EMBL/GenBank/DDBJ whole genome shotgun (WGS) entry which is preliminary data.</text>
</comment>
<comment type="subcellular location">
    <subcellularLocation>
        <location evidence="2">Cell membrane</location>
    </subcellularLocation>
    <subcellularLocation>
        <location evidence="1">Secreted</location>
        <location evidence="1">Cell wall</location>
    </subcellularLocation>
</comment>
<keyword evidence="18" id="KW-1185">Reference proteome</keyword>
<evidence type="ECO:0000313" key="17">
    <source>
        <dbReference type="EMBL" id="RFO98245.1"/>
    </source>
</evidence>
<dbReference type="InterPro" id="IPR050732">
    <property type="entry name" value="Beta-glucan_modifiers"/>
</dbReference>
<dbReference type="OrthoDB" id="9806824at2"/>
<evidence type="ECO:0000256" key="10">
    <source>
        <dbReference type="ARBA" id="ARBA00023277"/>
    </source>
</evidence>
<sequence>MSRTIASEPGAAFTPGAPFAKGGTPNVAPLVLPKTEHDQLLQTFQARLQARTHGLCFSPYLDGQGPGTQLHEPQIRARMEVIAPHTRWVRSFSCTEGNELIPKVAHDLGLKTLVGAWLGTDLEINEREIEGVIAVARAGHADIVAVGNEVMLREDLSEDALIAYIERVKAALPGIRVGYVDAYYLFELHPRITAACDVLLTNCYPFWEGCPLDQALPYMHSMVRRTQAVAQGKQVIISETGWPDKGTNFWGAVPSPDAALRYFTDTCAWAETDGVEVFYFAAFDEAWKVGAEGDVGAYWGLWDKDAQAKYR</sequence>
<accession>A0A3E1RFT8</accession>
<feature type="compositionally biased region" description="Low complexity" evidence="16">
    <location>
        <begin position="9"/>
        <end position="20"/>
    </location>
</feature>
<evidence type="ECO:0000256" key="5">
    <source>
        <dbReference type="ARBA" id="ARBA00022525"/>
    </source>
</evidence>
<dbReference type="RefSeq" id="WP_117174976.1">
    <property type="nucleotide sequence ID" value="NZ_QFZK01000002.1"/>
</dbReference>
<evidence type="ECO:0000256" key="16">
    <source>
        <dbReference type="SAM" id="MobiDB-lite"/>
    </source>
</evidence>
<dbReference type="InterPro" id="IPR017853">
    <property type="entry name" value="GH"/>
</dbReference>
<evidence type="ECO:0000256" key="8">
    <source>
        <dbReference type="ARBA" id="ARBA00023136"/>
    </source>
</evidence>
<dbReference type="SUPFAM" id="SSF51445">
    <property type="entry name" value="(Trans)glycosidases"/>
    <property type="match status" value="1"/>
</dbReference>
<organism evidence="17 18">
    <name type="scientific">Rhodoferax lacus</name>
    <dbReference type="NCBI Taxonomy" id="2184758"/>
    <lineage>
        <taxon>Bacteria</taxon>
        <taxon>Pseudomonadati</taxon>
        <taxon>Pseudomonadota</taxon>
        <taxon>Betaproteobacteria</taxon>
        <taxon>Burkholderiales</taxon>
        <taxon>Comamonadaceae</taxon>
        <taxon>Rhodoferax</taxon>
    </lineage>
</organism>
<evidence type="ECO:0000256" key="9">
    <source>
        <dbReference type="ARBA" id="ARBA00023180"/>
    </source>
</evidence>
<evidence type="ECO:0000256" key="6">
    <source>
        <dbReference type="ARBA" id="ARBA00022729"/>
    </source>
</evidence>
<dbReference type="GO" id="GO:0005886">
    <property type="term" value="C:plasma membrane"/>
    <property type="evidence" value="ECO:0007669"/>
    <property type="project" value="UniProtKB-SubCell"/>
</dbReference>
<evidence type="ECO:0000256" key="3">
    <source>
        <dbReference type="ARBA" id="ARBA00022475"/>
    </source>
</evidence>
<evidence type="ECO:0000256" key="11">
    <source>
        <dbReference type="ARBA" id="ARBA00023316"/>
    </source>
</evidence>
<evidence type="ECO:0000256" key="12">
    <source>
        <dbReference type="ARBA" id="ARBA00023326"/>
    </source>
</evidence>
<evidence type="ECO:0000256" key="13">
    <source>
        <dbReference type="ARBA" id="ARBA00037649"/>
    </source>
</evidence>